<dbReference type="EMBL" id="JANQDX010000007">
    <property type="protein sequence ID" value="KAL0921721.1"/>
    <property type="molecule type" value="Genomic_DNA"/>
</dbReference>
<evidence type="ECO:0000313" key="3">
    <source>
        <dbReference type="Proteomes" id="UP001552299"/>
    </source>
</evidence>
<reference evidence="2 3" key="1">
    <citation type="journal article" date="2024" name="Plant Biotechnol. J.">
        <title>Dendrobium thyrsiflorum genome and its molecular insights into genes involved in important horticultural traits.</title>
        <authorList>
            <person name="Chen B."/>
            <person name="Wang J.Y."/>
            <person name="Zheng P.J."/>
            <person name="Li K.L."/>
            <person name="Liang Y.M."/>
            <person name="Chen X.F."/>
            <person name="Zhang C."/>
            <person name="Zhao X."/>
            <person name="He X."/>
            <person name="Zhang G.Q."/>
            <person name="Liu Z.J."/>
            <person name="Xu Q."/>
        </authorList>
    </citation>
    <scope>NUCLEOTIDE SEQUENCE [LARGE SCALE GENOMIC DNA]</scope>
    <source>
        <strain evidence="2">GZMU011</strain>
    </source>
</reference>
<proteinExistence type="predicted"/>
<protein>
    <submittedName>
        <fullName evidence="2">Uncharacterized protein</fullName>
    </submittedName>
</protein>
<feature type="compositionally biased region" description="Polar residues" evidence="1">
    <location>
        <begin position="72"/>
        <end position="81"/>
    </location>
</feature>
<evidence type="ECO:0000256" key="1">
    <source>
        <dbReference type="SAM" id="MobiDB-lite"/>
    </source>
</evidence>
<organism evidence="2 3">
    <name type="scientific">Dendrobium thyrsiflorum</name>
    <name type="common">Pinecone-like raceme dendrobium</name>
    <name type="synonym">Orchid</name>
    <dbReference type="NCBI Taxonomy" id="117978"/>
    <lineage>
        <taxon>Eukaryota</taxon>
        <taxon>Viridiplantae</taxon>
        <taxon>Streptophyta</taxon>
        <taxon>Embryophyta</taxon>
        <taxon>Tracheophyta</taxon>
        <taxon>Spermatophyta</taxon>
        <taxon>Magnoliopsida</taxon>
        <taxon>Liliopsida</taxon>
        <taxon>Asparagales</taxon>
        <taxon>Orchidaceae</taxon>
        <taxon>Epidendroideae</taxon>
        <taxon>Malaxideae</taxon>
        <taxon>Dendrobiinae</taxon>
        <taxon>Dendrobium</taxon>
    </lineage>
</organism>
<evidence type="ECO:0000313" key="2">
    <source>
        <dbReference type="EMBL" id="KAL0921721.1"/>
    </source>
</evidence>
<dbReference type="AlphaFoldDB" id="A0ABD0VAJ9"/>
<accession>A0ABD0VAJ9</accession>
<feature type="region of interest" description="Disordered" evidence="1">
    <location>
        <begin position="56"/>
        <end position="95"/>
    </location>
</feature>
<name>A0ABD0VAJ9_DENTH</name>
<dbReference type="Proteomes" id="UP001552299">
    <property type="component" value="Unassembled WGS sequence"/>
</dbReference>
<gene>
    <name evidence="2" type="ORF">M5K25_008822</name>
</gene>
<sequence length="120" mass="13204">MVCNNITLIITITCLTYFYNFPIPETSSTCRLPTAGLRLENPKPLTVGELIPPSYSLAAGRRHPNTPFYKPTQVSASESTSPKPPGIPPSNYPQSFPPFLPLKTVPELYLGENSRREIAA</sequence>
<feature type="compositionally biased region" description="Pro residues" evidence="1">
    <location>
        <begin position="82"/>
        <end position="95"/>
    </location>
</feature>
<keyword evidence="3" id="KW-1185">Reference proteome</keyword>
<comment type="caution">
    <text evidence="2">The sequence shown here is derived from an EMBL/GenBank/DDBJ whole genome shotgun (WGS) entry which is preliminary data.</text>
</comment>